<dbReference type="PATRIC" id="fig|796943.3.peg.1756"/>
<evidence type="ECO:0000313" key="3">
    <source>
        <dbReference type="Proteomes" id="UP000018461"/>
    </source>
</evidence>
<keyword evidence="3" id="KW-1185">Reference proteome</keyword>
<accession>G9WPM2</accession>
<reference evidence="2" key="1">
    <citation type="submission" date="2011-08" db="EMBL/GenBank/DDBJ databases">
        <authorList>
            <consortium name="The Broad Institute Genome Sequencing Platform"/>
            <person name="Earl A."/>
            <person name="Ward D."/>
            <person name="Feldgarden M."/>
            <person name="Gevers D."/>
            <person name="Sizova M."/>
            <person name="Hazen A."/>
            <person name="Epstein S."/>
            <person name="Young S.K."/>
            <person name="Zeng Q."/>
            <person name="Gargeya S."/>
            <person name="Fitzgerald M."/>
            <person name="Haas B."/>
            <person name="Abouelleil A."/>
            <person name="Alvarado L."/>
            <person name="Arachchi H.M."/>
            <person name="Berlin A."/>
            <person name="Brown A."/>
            <person name="Chapman S.B."/>
            <person name="Chen Z."/>
            <person name="Dunbar C."/>
            <person name="Freedman E."/>
            <person name="Gearin G."/>
            <person name="Gellesch M."/>
            <person name="Goldberg J."/>
            <person name="Griggs A."/>
            <person name="Gujja S."/>
            <person name="Heiman D."/>
            <person name="Howarth C."/>
            <person name="Larson L."/>
            <person name="Lui A."/>
            <person name="MacDonald P.J.P."/>
            <person name="Montmayeur A."/>
            <person name="Murphy C."/>
            <person name="Neiman D."/>
            <person name="Pearson M."/>
            <person name="Priest M."/>
            <person name="Roberts A."/>
            <person name="Saif S."/>
            <person name="Shea T."/>
            <person name="Shenoy N."/>
            <person name="Sisk P."/>
            <person name="Stolte C."/>
            <person name="Sykes S."/>
            <person name="Wortman J."/>
            <person name="Nusbaum C."/>
            <person name="Birren B."/>
        </authorList>
    </citation>
    <scope>NUCLEOTIDE SEQUENCE</scope>
    <source>
        <strain evidence="2">ACB1</strain>
    </source>
</reference>
<sequence length="52" mass="5593">MKKGTVLIIVGFIILLISATLPLPMMLGLSGIVWRVLLALLGIALIFFGVKK</sequence>
<dbReference type="AlphaFoldDB" id="G9WPM2"/>
<organism evidence="2 3">
    <name type="scientific">Oribacterium parvum ACB1</name>
    <dbReference type="NCBI Taxonomy" id="796943"/>
    <lineage>
        <taxon>Bacteria</taxon>
        <taxon>Bacillati</taxon>
        <taxon>Bacillota</taxon>
        <taxon>Clostridia</taxon>
        <taxon>Lachnospirales</taxon>
        <taxon>Lachnospiraceae</taxon>
        <taxon>Oribacterium</taxon>
    </lineage>
</organism>
<dbReference type="Proteomes" id="UP000018461">
    <property type="component" value="Unassembled WGS sequence"/>
</dbReference>
<feature type="transmembrane region" description="Helical" evidence="1">
    <location>
        <begin position="32"/>
        <end position="50"/>
    </location>
</feature>
<protein>
    <submittedName>
        <fullName evidence="2">Uncharacterized protein</fullName>
    </submittedName>
</protein>
<dbReference type="EMBL" id="AFZC02000001">
    <property type="protein sequence ID" value="EHL10305.1"/>
    <property type="molecule type" value="Genomic_DNA"/>
</dbReference>
<name>G9WPM2_9FIRM</name>
<keyword evidence="1" id="KW-1133">Transmembrane helix</keyword>
<evidence type="ECO:0000256" key="1">
    <source>
        <dbReference type="SAM" id="Phobius"/>
    </source>
</evidence>
<gene>
    <name evidence="2" type="ORF">HMPREF9625_01305</name>
</gene>
<evidence type="ECO:0000313" key="2">
    <source>
        <dbReference type="EMBL" id="EHL10305.1"/>
    </source>
</evidence>
<keyword evidence="1" id="KW-0812">Transmembrane</keyword>
<keyword evidence="1" id="KW-0472">Membrane</keyword>
<comment type="caution">
    <text evidence="2">The sequence shown here is derived from an EMBL/GenBank/DDBJ whole genome shotgun (WGS) entry which is preliminary data.</text>
</comment>
<dbReference type="RefSeq" id="WP_009535152.1">
    <property type="nucleotide sequence ID" value="NZ_KE148312.1"/>
</dbReference>
<dbReference type="HOGENOM" id="CLU_3082514_0_0_9"/>
<proteinExistence type="predicted"/>
<reference evidence="2" key="2">
    <citation type="submission" date="2013-03" db="EMBL/GenBank/DDBJ databases">
        <title>The Genome Sequence of Oribacterium sp. ACB1.</title>
        <authorList>
            <consortium name="The Broad Institute Genomics Platform"/>
            <consortium name="The Broad Institute Genome Sequencing Center for Infectious Disease"/>
            <person name="Earl A."/>
            <person name="Ward D."/>
            <person name="Feldgarden M."/>
            <person name="Gevers D."/>
            <person name="Sizova M."/>
            <person name="Hazen A."/>
            <person name="Epstein S."/>
            <person name="Walker B."/>
            <person name="Young S."/>
            <person name="Zeng Q."/>
            <person name="Gargeya S."/>
            <person name="Fitzgerald M."/>
            <person name="Haas B."/>
            <person name="Abouelleil A."/>
            <person name="Allen A.W."/>
            <person name="Alvarado L."/>
            <person name="Arachchi H.M."/>
            <person name="Berlin A.M."/>
            <person name="Chapman S.B."/>
            <person name="Gainer-Dewar J."/>
            <person name="Goldberg J."/>
            <person name="Griggs A."/>
            <person name="Gujja S."/>
            <person name="Hansen M."/>
            <person name="Howarth C."/>
            <person name="Imamovic A."/>
            <person name="Ireland A."/>
            <person name="Larimer J."/>
            <person name="McCowan C."/>
            <person name="Murphy C."/>
            <person name="Pearson M."/>
            <person name="Poon T.W."/>
            <person name="Priest M."/>
            <person name="Roberts A."/>
            <person name="Saif S."/>
            <person name="Shea T."/>
            <person name="Sisk P."/>
            <person name="Sykes S."/>
            <person name="Wortman J."/>
            <person name="Nusbaum C."/>
            <person name="Birren B."/>
        </authorList>
    </citation>
    <scope>NUCLEOTIDE SEQUENCE [LARGE SCALE GENOMIC DNA]</scope>
    <source>
        <strain evidence="2">ACB1</strain>
    </source>
</reference>